<keyword evidence="3 5" id="KW-0560">Oxidoreductase</keyword>
<reference evidence="7 8" key="1">
    <citation type="journal article" date="2020" name="ISME J.">
        <title>Uncovering the hidden diversity of litter-decomposition mechanisms in mushroom-forming fungi.</title>
        <authorList>
            <person name="Floudas D."/>
            <person name="Bentzer J."/>
            <person name="Ahren D."/>
            <person name="Johansson T."/>
            <person name="Persson P."/>
            <person name="Tunlid A."/>
        </authorList>
    </citation>
    <scope>NUCLEOTIDE SEQUENCE [LARGE SCALE GENOMIC DNA]</scope>
    <source>
        <strain evidence="7 8">CBS 291.85</strain>
    </source>
</reference>
<comment type="function">
    <text evidence="5">Converts proline to delta-1-pyrroline-5-carboxylate.</text>
</comment>
<dbReference type="InterPro" id="IPR015659">
    <property type="entry name" value="Proline_oxidase"/>
</dbReference>
<sequence>MREEDKPFNVTTGCWRQIWLFTASFMSPAFFAHSTLPSLWSGQPFQDDPPQSVIEFSHEDNLLIFAYPVQPAYLMLSSLVRKTTLQTSFRCFSRQFGRRHASHSGRSTTTTLSLRRSFRAGLTGGVLAFVAAGVFGINHIRADSQAHAYDDQDKLDGMSKDSIGALLRTYTVYSMCSIPGLIDVAPKMLDVLTSIPVAREITQAFVRITFFDQFVGGDTALQVVPLLRDLRSKNKGALFAYSIEVDEREATSTTTKKATDVEPPYKRIVNEMIRCIDVAADFEDSIVGDAPTGRRTWVAVKMTALLPDAKSLINLSSYILAARKPLPEEVLFPGCPRPTDLDVLYDGRLPSSNLLTHDDIVSLRELHSDLRRICVRAKECGVKIILDAEYSWYQPAIDALQYSLMREFNNYEDGSAHVQPLIYGTFQGYLRRTPSYLAQSFEDARKHNYVLGVKLVRGAYHPHEVAAHQARMKGAQSMSISPEPLPPVWTSKEETDKCYNECAKELVAKIKEDIEESATMSNVVNFRKGPSKGKGPRIGVLFGTHNWTSTKLILKELVRSRLASIEGDIEEGVITVPDEVTERLTLGQLFGMNDALSDYIVQRTRSNAPMVIKYVPYGALSEVMPYLSRRAIENKSVLGNGTAQEERRRAGRQIWARLTGTFGSL</sequence>
<keyword evidence="5" id="KW-0285">Flavoprotein</keyword>
<dbReference type="GO" id="GO:0004657">
    <property type="term" value="F:proline dehydrogenase activity"/>
    <property type="evidence" value="ECO:0007669"/>
    <property type="project" value="UniProtKB-EC"/>
</dbReference>
<evidence type="ECO:0000313" key="7">
    <source>
        <dbReference type="EMBL" id="KAF5369571.1"/>
    </source>
</evidence>
<dbReference type="PANTHER" id="PTHR13914">
    <property type="entry name" value="PROLINE OXIDASE"/>
    <property type="match status" value="1"/>
</dbReference>
<evidence type="ECO:0000259" key="6">
    <source>
        <dbReference type="Pfam" id="PF01619"/>
    </source>
</evidence>
<evidence type="ECO:0000256" key="1">
    <source>
        <dbReference type="ARBA" id="ARBA00005869"/>
    </source>
</evidence>
<dbReference type="InterPro" id="IPR029041">
    <property type="entry name" value="FAD-linked_oxidoreductase-like"/>
</dbReference>
<dbReference type="OrthoDB" id="5464at2759"/>
<keyword evidence="8" id="KW-1185">Reference proteome</keyword>
<dbReference type="Pfam" id="PF01619">
    <property type="entry name" value="Pro_dh"/>
    <property type="match status" value="1"/>
</dbReference>
<dbReference type="SUPFAM" id="SSF51730">
    <property type="entry name" value="FAD-linked oxidoreductase"/>
    <property type="match status" value="1"/>
</dbReference>
<keyword evidence="4 5" id="KW-0642">Proline metabolism</keyword>
<feature type="domain" description="Proline dehydrogenase" evidence="6">
    <location>
        <begin position="260"/>
        <end position="637"/>
    </location>
</feature>
<dbReference type="Proteomes" id="UP000559256">
    <property type="component" value="Unassembled WGS sequence"/>
</dbReference>
<evidence type="ECO:0000256" key="3">
    <source>
        <dbReference type="ARBA" id="ARBA00023002"/>
    </source>
</evidence>
<name>A0A8H5GQW4_9AGAR</name>
<dbReference type="InterPro" id="IPR002872">
    <property type="entry name" value="Proline_DH_dom"/>
</dbReference>
<evidence type="ECO:0000313" key="8">
    <source>
        <dbReference type="Proteomes" id="UP000559256"/>
    </source>
</evidence>
<dbReference type="PANTHER" id="PTHR13914:SF0">
    <property type="entry name" value="PROLINE DEHYDROGENASE 1, MITOCHONDRIAL"/>
    <property type="match status" value="1"/>
</dbReference>
<proteinExistence type="inferred from homology"/>
<evidence type="ECO:0000256" key="2">
    <source>
        <dbReference type="ARBA" id="ARBA00012695"/>
    </source>
</evidence>
<keyword evidence="5" id="KW-0274">FAD</keyword>
<dbReference type="GO" id="GO:0010133">
    <property type="term" value="P:L-proline catabolic process to L-glutamate"/>
    <property type="evidence" value="ECO:0007669"/>
    <property type="project" value="TreeGrafter"/>
</dbReference>
<dbReference type="EC" id="1.5.5.2" evidence="2 5"/>
<protein>
    <recommendedName>
        <fullName evidence="2 5">Proline dehydrogenase</fullName>
        <ecNumber evidence="2 5">1.5.5.2</ecNumber>
    </recommendedName>
</protein>
<dbReference type="Gene3D" id="3.20.20.220">
    <property type="match status" value="1"/>
</dbReference>
<gene>
    <name evidence="7" type="ORF">D9758_002573</name>
</gene>
<accession>A0A8H5GQW4</accession>
<evidence type="ECO:0000256" key="4">
    <source>
        <dbReference type="ARBA" id="ARBA00023062"/>
    </source>
</evidence>
<dbReference type="AlphaFoldDB" id="A0A8H5GQW4"/>
<comment type="caution">
    <text evidence="7">The sequence shown here is derived from an EMBL/GenBank/DDBJ whole genome shotgun (WGS) entry which is preliminary data.</text>
</comment>
<comment type="cofactor">
    <cofactor evidence="5">
        <name>FAD</name>
        <dbReference type="ChEBI" id="CHEBI:57692"/>
    </cofactor>
</comment>
<dbReference type="GO" id="GO:0005739">
    <property type="term" value="C:mitochondrion"/>
    <property type="evidence" value="ECO:0007669"/>
    <property type="project" value="TreeGrafter"/>
</dbReference>
<organism evidence="7 8">
    <name type="scientific">Tetrapyrgos nigripes</name>
    <dbReference type="NCBI Taxonomy" id="182062"/>
    <lineage>
        <taxon>Eukaryota</taxon>
        <taxon>Fungi</taxon>
        <taxon>Dikarya</taxon>
        <taxon>Basidiomycota</taxon>
        <taxon>Agaricomycotina</taxon>
        <taxon>Agaricomycetes</taxon>
        <taxon>Agaricomycetidae</taxon>
        <taxon>Agaricales</taxon>
        <taxon>Marasmiineae</taxon>
        <taxon>Marasmiaceae</taxon>
        <taxon>Tetrapyrgos</taxon>
    </lineage>
</organism>
<dbReference type="EMBL" id="JAACJM010000013">
    <property type="protein sequence ID" value="KAF5369571.1"/>
    <property type="molecule type" value="Genomic_DNA"/>
</dbReference>
<evidence type="ECO:0000256" key="5">
    <source>
        <dbReference type="RuleBase" id="RU364054"/>
    </source>
</evidence>
<dbReference type="GO" id="GO:0071949">
    <property type="term" value="F:FAD binding"/>
    <property type="evidence" value="ECO:0007669"/>
    <property type="project" value="TreeGrafter"/>
</dbReference>
<comment type="catalytic activity">
    <reaction evidence="5">
        <text>L-proline + a quinone = (S)-1-pyrroline-5-carboxylate + a quinol + H(+)</text>
        <dbReference type="Rhea" id="RHEA:23784"/>
        <dbReference type="ChEBI" id="CHEBI:15378"/>
        <dbReference type="ChEBI" id="CHEBI:17388"/>
        <dbReference type="ChEBI" id="CHEBI:24646"/>
        <dbReference type="ChEBI" id="CHEBI:60039"/>
        <dbReference type="ChEBI" id="CHEBI:132124"/>
        <dbReference type="EC" id="1.5.5.2"/>
    </reaction>
</comment>
<comment type="similarity">
    <text evidence="1 5">Belongs to the proline oxidase family.</text>
</comment>